<organism evidence="2 3">
    <name type="scientific">Rubroshorea leprosula</name>
    <dbReference type="NCBI Taxonomy" id="152421"/>
    <lineage>
        <taxon>Eukaryota</taxon>
        <taxon>Viridiplantae</taxon>
        <taxon>Streptophyta</taxon>
        <taxon>Embryophyta</taxon>
        <taxon>Tracheophyta</taxon>
        <taxon>Spermatophyta</taxon>
        <taxon>Magnoliopsida</taxon>
        <taxon>eudicotyledons</taxon>
        <taxon>Gunneridae</taxon>
        <taxon>Pentapetalae</taxon>
        <taxon>rosids</taxon>
        <taxon>malvids</taxon>
        <taxon>Malvales</taxon>
        <taxon>Dipterocarpaceae</taxon>
        <taxon>Rubroshorea</taxon>
    </lineage>
</organism>
<evidence type="ECO:0000313" key="3">
    <source>
        <dbReference type="Proteomes" id="UP001054252"/>
    </source>
</evidence>
<keyword evidence="3" id="KW-1185">Reference proteome</keyword>
<feature type="region of interest" description="Disordered" evidence="1">
    <location>
        <begin position="1"/>
        <end position="21"/>
    </location>
</feature>
<sequence>MLEIGASMESKAKAGELMQDTETECSDISFEELLAQEKKDSFWQKNRKPRLSSS</sequence>
<gene>
    <name evidence="2" type="ORF">SLEP1_g13468</name>
</gene>
<reference evidence="2 3" key="1">
    <citation type="journal article" date="2021" name="Commun. Biol.">
        <title>The genome of Shorea leprosula (Dipterocarpaceae) highlights the ecological relevance of drought in aseasonal tropical rainforests.</title>
        <authorList>
            <person name="Ng K.K.S."/>
            <person name="Kobayashi M.J."/>
            <person name="Fawcett J.A."/>
            <person name="Hatakeyama M."/>
            <person name="Paape T."/>
            <person name="Ng C.H."/>
            <person name="Ang C.C."/>
            <person name="Tnah L.H."/>
            <person name="Lee C.T."/>
            <person name="Nishiyama T."/>
            <person name="Sese J."/>
            <person name="O'Brien M.J."/>
            <person name="Copetti D."/>
            <person name="Mohd Noor M.I."/>
            <person name="Ong R.C."/>
            <person name="Putra M."/>
            <person name="Sireger I.Z."/>
            <person name="Indrioko S."/>
            <person name="Kosugi Y."/>
            <person name="Izuno A."/>
            <person name="Isagi Y."/>
            <person name="Lee S.L."/>
            <person name="Shimizu K.K."/>
        </authorList>
    </citation>
    <scope>NUCLEOTIDE SEQUENCE [LARGE SCALE GENOMIC DNA]</scope>
    <source>
        <strain evidence="2">214</strain>
    </source>
</reference>
<evidence type="ECO:0000313" key="2">
    <source>
        <dbReference type="EMBL" id="GKV00853.1"/>
    </source>
</evidence>
<dbReference type="EMBL" id="BPVZ01000016">
    <property type="protein sequence ID" value="GKV00853.1"/>
    <property type="molecule type" value="Genomic_DNA"/>
</dbReference>
<protein>
    <submittedName>
        <fullName evidence="2">Uncharacterized protein</fullName>
    </submittedName>
</protein>
<dbReference type="AlphaFoldDB" id="A0AAV5IRE7"/>
<dbReference type="PANTHER" id="PTHR35991">
    <property type="entry name" value="CA-RESPONSIVE PROTEIN"/>
    <property type="match status" value="1"/>
</dbReference>
<comment type="caution">
    <text evidence="2">The sequence shown here is derived from an EMBL/GenBank/DDBJ whole genome shotgun (WGS) entry which is preliminary data.</text>
</comment>
<accession>A0AAV5IRE7</accession>
<evidence type="ECO:0000256" key="1">
    <source>
        <dbReference type="SAM" id="MobiDB-lite"/>
    </source>
</evidence>
<dbReference type="Proteomes" id="UP001054252">
    <property type="component" value="Unassembled WGS sequence"/>
</dbReference>
<dbReference type="PANTHER" id="PTHR35991:SF1">
    <property type="entry name" value="CA-RESPONSIVE PROTEIN"/>
    <property type="match status" value="1"/>
</dbReference>
<proteinExistence type="predicted"/>
<name>A0AAV5IRE7_9ROSI</name>